<evidence type="ECO:0000256" key="1">
    <source>
        <dbReference type="ARBA" id="ARBA00000251"/>
    </source>
</evidence>
<dbReference type="RefSeq" id="XP_005992716.1">
    <property type="nucleotide sequence ID" value="XM_005992654.1"/>
</dbReference>
<evidence type="ECO:0000256" key="14">
    <source>
        <dbReference type="PIRSR" id="PIRSR038193-1"/>
    </source>
</evidence>
<dbReference type="GO" id="GO:0031410">
    <property type="term" value="C:cytoplasmic vesicle"/>
    <property type="evidence" value="ECO:0007669"/>
    <property type="project" value="TreeGrafter"/>
</dbReference>
<feature type="chain" id="PRO_5003579939" description="Hyaluronidase" evidence="18">
    <location>
        <begin position="22"/>
        <end position="443"/>
    </location>
</feature>
<dbReference type="GO" id="GO:0005764">
    <property type="term" value="C:lysosome"/>
    <property type="evidence" value="ECO:0007669"/>
    <property type="project" value="UniProtKB-SubCell"/>
</dbReference>
<dbReference type="FunFam" id="3.20.20.70:FF:000065">
    <property type="entry name" value="Hyaluronidase"/>
    <property type="match status" value="1"/>
</dbReference>
<accession>H3AI34</accession>
<dbReference type="SUPFAM" id="SSF51445">
    <property type="entry name" value="(Trans)glycosidases"/>
    <property type="match status" value="1"/>
</dbReference>
<feature type="disulfide bond" evidence="16">
    <location>
        <begin position="46"/>
        <end position="338"/>
    </location>
</feature>
<dbReference type="HOGENOM" id="CLU_036366_0_0_1"/>
<evidence type="ECO:0000256" key="15">
    <source>
        <dbReference type="PIRSR" id="PIRSR038193-2"/>
    </source>
</evidence>
<evidence type="ECO:0000256" key="10">
    <source>
        <dbReference type="ARBA" id="ARBA00023180"/>
    </source>
</evidence>
<dbReference type="Bgee" id="ENSLACG00000008207">
    <property type="expression patterns" value="Expressed in pelvic fin and 6 other cell types or tissues"/>
</dbReference>
<evidence type="ECO:0000313" key="20">
    <source>
        <dbReference type="Proteomes" id="UP000008672"/>
    </source>
</evidence>
<keyword evidence="20" id="KW-1185">Reference proteome</keyword>
<dbReference type="AlphaFoldDB" id="H3AI34"/>
<feature type="disulfide bond" evidence="16">
    <location>
        <begin position="368"/>
        <end position="425"/>
    </location>
</feature>
<dbReference type="STRING" id="7897.ENSLACP00000009305"/>
<dbReference type="GO" id="GO:0005576">
    <property type="term" value="C:extracellular region"/>
    <property type="evidence" value="ECO:0007669"/>
    <property type="project" value="UniProtKB-SubCell"/>
</dbReference>
<comment type="subcellular location">
    <subcellularLocation>
        <location evidence="2">Lysosome</location>
    </subcellularLocation>
    <subcellularLocation>
        <location evidence="3">Secreted</location>
    </subcellularLocation>
</comment>
<dbReference type="KEGG" id="lcm:102358666"/>
<feature type="glycosylation site" description="N-linked (GlcNAc...) asparagine" evidence="15">
    <location>
        <position position="355"/>
    </location>
</feature>
<keyword evidence="6" id="KW-0245">EGF-like domain</keyword>
<feature type="disulfide bond" evidence="16">
    <location>
        <begin position="210"/>
        <end position="226"/>
    </location>
</feature>
<evidence type="ECO:0000256" key="18">
    <source>
        <dbReference type="SAM" id="SignalP"/>
    </source>
</evidence>
<evidence type="ECO:0000256" key="5">
    <source>
        <dbReference type="ARBA" id="ARBA00022525"/>
    </source>
</evidence>
<dbReference type="GlyCosmos" id="H3AI34">
    <property type="glycosylation" value="1 site, No reported glycans"/>
</dbReference>
<reference evidence="20" key="1">
    <citation type="submission" date="2011-08" db="EMBL/GenBank/DDBJ databases">
        <title>The draft genome of Latimeria chalumnae.</title>
        <authorList>
            <person name="Di Palma F."/>
            <person name="Alfoldi J."/>
            <person name="Johnson J."/>
            <person name="Berlin A."/>
            <person name="Gnerre S."/>
            <person name="Jaffe D."/>
            <person name="MacCallum I."/>
            <person name="Young S."/>
            <person name="Walker B.J."/>
            <person name="Lander E."/>
            <person name="Lindblad-Toh K."/>
        </authorList>
    </citation>
    <scope>NUCLEOTIDE SEQUENCE [LARGE SCALE GENOMIC DNA]</scope>
    <source>
        <strain evidence="20">Wild caught</strain>
    </source>
</reference>
<dbReference type="PANTHER" id="PTHR11769:SF23">
    <property type="entry name" value="HYALURONIDASE-1"/>
    <property type="match status" value="1"/>
</dbReference>
<feature type="disulfide bond" evidence="16">
    <location>
        <begin position="427"/>
        <end position="436"/>
    </location>
</feature>
<keyword evidence="10" id="KW-0325">Glycoprotein</keyword>
<evidence type="ECO:0000256" key="7">
    <source>
        <dbReference type="ARBA" id="ARBA00022729"/>
    </source>
</evidence>
<comment type="catalytic activity">
    <reaction evidence="1 17">
        <text>Random hydrolysis of (1-&gt;4)-linkages between N-acetyl-beta-D-glucosamine and D-glucuronate residues in hyaluronate.</text>
        <dbReference type="EC" id="3.2.1.35"/>
    </reaction>
</comment>
<dbReference type="FunCoup" id="H3AI34">
    <property type="interactions" value="140"/>
</dbReference>
<dbReference type="GeneID" id="102358666"/>
<keyword evidence="5" id="KW-0964">Secreted</keyword>
<dbReference type="GO" id="GO:0005975">
    <property type="term" value="P:carbohydrate metabolic process"/>
    <property type="evidence" value="ECO:0007669"/>
    <property type="project" value="UniProtKB-UniRule"/>
</dbReference>
<organism evidence="19 20">
    <name type="scientific">Latimeria chalumnae</name>
    <name type="common">Coelacanth</name>
    <dbReference type="NCBI Taxonomy" id="7897"/>
    <lineage>
        <taxon>Eukaryota</taxon>
        <taxon>Metazoa</taxon>
        <taxon>Chordata</taxon>
        <taxon>Craniata</taxon>
        <taxon>Vertebrata</taxon>
        <taxon>Euteleostomi</taxon>
        <taxon>Coelacanthiformes</taxon>
        <taxon>Coelacanthidae</taxon>
        <taxon>Latimeria</taxon>
    </lineage>
</organism>
<sequence>MIYTSYTFTLLCLCTIKLGWSLKHGPDPLIPNKPFIIVWNAPTQDCKSKYNVDLDLSLFDIVLNQNETFSGQNITIFYTLMLGFYPYYGDDGTPVHGGIPQNSSLGAHLLKALKDIEFYIPDKNFNRLAVIDWEAWRPLWIRNWDKKEIYRTESEKLVKEHHIDWTPEQVDREAQVEFEQAAQAFMVQTLQLGRILRPRGLWGFYGFPSCYNNNFKNSSFNYTGQCPEVEVQRNDRLKWLWKESTALYPDIYLEKKMKYTDKVLKYVRYRVKEALRVSEEATNDSIPVLPYARVVYTYTMEFLTKDDLIHTIGESAALGVSGIVLWGDHEYSRSESSCRMVKSYIDRILGQYITNVTSAVALCSQNLCSGHGRCARRDADSKAHLHLNPERFRIKPNTGQFGPSFLLQGDIGKEDIAAMAAQFLCNCYSGWEGPQCKKQMGQR</sequence>
<protein>
    <recommendedName>
        <fullName evidence="17">Hyaluronidase</fullName>
        <ecNumber evidence="17">3.2.1.35</ecNumber>
    </recommendedName>
</protein>
<keyword evidence="11" id="KW-0458">Lysosome</keyword>
<proteinExistence type="inferred from homology"/>
<evidence type="ECO:0000256" key="12">
    <source>
        <dbReference type="ARBA" id="ARBA00023295"/>
    </source>
</evidence>
<evidence type="ECO:0000256" key="6">
    <source>
        <dbReference type="ARBA" id="ARBA00022536"/>
    </source>
</evidence>
<keyword evidence="7 18" id="KW-0732">Signal</keyword>
<dbReference type="OrthoDB" id="5796153at2759"/>
<dbReference type="GO" id="GO:0030214">
    <property type="term" value="P:hyaluronan catabolic process"/>
    <property type="evidence" value="ECO:0007669"/>
    <property type="project" value="TreeGrafter"/>
</dbReference>
<evidence type="ECO:0000256" key="2">
    <source>
        <dbReference type="ARBA" id="ARBA00004371"/>
    </source>
</evidence>
<feature type="signal peptide" evidence="18">
    <location>
        <begin position="1"/>
        <end position="21"/>
    </location>
</feature>
<dbReference type="EC" id="3.2.1.35" evidence="17"/>
<evidence type="ECO:0000256" key="9">
    <source>
        <dbReference type="ARBA" id="ARBA00023157"/>
    </source>
</evidence>
<name>H3AI34_LATCH</name>
<evidence type="ECO:0000256" key="17">
    <source>
        <dbReference type="RuleBase" id="RU610713"/>
    </source>
</evidence>
<keyword evidence="9 16" id="KW-1015">Disulfide bond</keyword>
<keyword evidence="8 17" id="KW-0378">Hydrolase</keyword>
<reference evidence="19" key="2">
    <citation type="submission" date="2025-08" db="UniProtKB">
        <authorList>
            <consortium name="Ensembl"/>
        </authorList>
    </citation>
    <scope>IDENTIFICATION</scope>
</reference>
<dbReference type="Proteomes" id="UP000008672">
    <property type="component" value="Unassembled WGS sequence"/>
</dbReference>
<dbReference type="Ensembl" id="ENSLACT00000009376.1">
    <property type="protein sequence ID" value="ENSLACP00000009305.1"/>
    <property type="gene ID" value="ENSLACG00000008207.1"/>
</dbReference>
<dbReference type="GeneTree" id="ENSGT01020000230364"/>
<dbReference type="InterPro" id="IPR013785">
    <property type="entry name" value="Aldolase_TIM"/>
</dbReference>
<dbReference type="OMA" id="DGLWGYY"/>
<evidence type="ECO:0000256" key="16">
    <source>
        <dbReference type="PIRSR" id="PIRSR038193-3"/>
    </source>
</evidence>
<dbReference type="PANTHER" id="PTHR11769">
    <property type="entry name" value="HYALURONIDASE"/>
    <property type="match status" value="1"/>
</dbReference>
<comment type="similarity">
    <text evidence="4 13 17">Belongs to the glycosyl hydrolase 56 family.</text>
</comment>
<feature type="disulfide bond" evidence="16">
    <location>
        <begin position="363"/>
        <end position="374"/>
    </location>
</feature>
<keyword evidence="12 17" id="KW-0326">Glycosidase</keyword>
<evidence type="ECO:0000313" key="19">
    <source>
        <dbReference type="Ensembl" id="ENSLACP00000009305.1"/>
    </source>
</evidence>
<dbReference type="PIRSF" id="PIRSF038193">
    <property type="entry name" value="Hyaluronidase"/>
    <property type="match status" value="1"/>
</dbReference>
<gene>
    <name evidence="19" type="primary">LOC102358666</name>
</gene>
<dbReference type="PRINTS" id="PR00846">
    <property type="entry name" value="GLHYDRLASE56"/>
</dbReference>
<dbReference type="InParanoid" id="H3AI34"/>
<evidence type="ECO:0000256" key="4">
    <source>
        <dbReference type="ARBA" id="ARBA00008871"/>
    </source>
</evidence>
<reference evidence="19" key="3">
    <citation type="submission" date="2025-09" db="UniProtKB">
        <authorList>
            <consortium name="Ensembl"/>
        </authorList>
    </citation>
    <scope>IDENTIFICATION</scope>
</reference>
<dbReference type="eggNOG" id="ENOG502QTUU">
    <property type="taxonomic scope" value="Eukaryota"/>
</dbReference>
<dbReference type="Gene3D" id="3.20.20.70">
    <property type="entry name" value="Aldolase class I"/>
    <property type="match status" value="1"/>
</dbReference>
<dbReference type="EMBL" id="AFYH01041393">
    <property type="status" value="NOT_ANNOTATED_CDS"/>
    <property type="molecule type" value="Genomic_DNA"/>
</dbReference>
<dbReference type="InterPro" id="IPR018155">
    <property type="entry name" value="Hyaluronidase"/>
</dbReference>
<dbReference type="GO" id="GO:0004415">
    <property type="term" value="F:hyalurononglucosaminidase activity"/>
    <property type="evidence" value="ECO:0007669"/>
    <property type="project" value="UniProtKB-UniRule"/>
</dbReference>
<dbReference type="InterPro" id="IPR017853">
    <property type="entry name" value="GH"/>
</dbReference>
<dbReference type="Pfam" id="PF01630">
    <property type="entry name" value="Glyco_hydro_56"/>
    <property type="match status" value="1"/>
</dbReference>
<evidence type="ECO:0000256" key="13">
    <source>
        <dbReference type="PIRNR" id="PIRNR038193"/>
    </source>
</evidence>
<evidence type="ECO:0000256" key="3">
    <source>
        <dbReference type="ARBA" id="ARBA00004613"/>
    </source>
</evidence>
<evidence type="ECO:0000256" key="8">
    <source>
        <dbReference type="ARBA" id="ARBA00022801"/>
    </source>
</evidence>
<feature type="active site" description="Proton donor" evidence="14">
    <location>
        <position position="134"/>
    </location>
</feature>
<evidence type="ECO:0000256" key="11">
    <source>
        <dbReference type="ARBA" id="ARBA00023228"/>
    </source>
</evidence>